<organism evidence="7 8">
    <name type="scientific">Candida oxycetoniae</name>
    <dbReference type="NCBI Taxonomy" id="497107"/>
    <lineage>
        <taxon>Eukaryota</taxon>
        <taxon>Fungi</taxon>
        <taxon>Dikarya</taxon>
        <taxon>Ascomycota</taxon>
        <taxon>Saccharomycotina</taxon>
        <taxon>Pichiomycetes</taxon>
        <taxon>Debaryomycetaceae</taxon>
        <taxon>Candida/Lodderomyces clade</taxon>
        <taxon>Candida</taxon>
    </lineage>
</organism>
<evidence type="ECO:0000256" key="1">
    <source>
        <dbReference type="ARBA" id="ARBA00003548"/>
    </source>
</evidence>
<keyword evidence="8" id="KW-1185">Reference proteome</keyword>
<name>A0AAI9WZD9_9ASCO</name>
<evidence type="ECO:0000256" key="2">
    <source>
        <dbReference type="ARBA" id="ARBA00004173"/>
    </source>
</evidence>
<feature type="compositionally biased region" description="Polar residues" evidence="6">
    <location>
        <begin position="54"/>
        <end position="73"/>
    </location>
</feature>
<feature type="compositionally biased region" description="Polar residues" evidence="6">
    <location>
        <begin position="89"/>
        <end position="114"/>
    </location>
</feature>
<dbReference type="InterPro" id="IPR010487">
    <property type="entry name" value="NGRN/Rrg9"/>
</dbReference>
<evidence type="ECO:0000256" key="3">
    <source>
        <dbReference type="ARBA" id="ARBA00010895"/>
    </source>
</evidence>
<feature type="region of interest" description="Disordered" evidence="6">
    <location>
        <begin position="46"/>
        <end position="122"/>
    </location>
</feature>
<comment type="subcellular location">
    <subcellularLocation>
        <location evidence="2">Mitochondrion</location>
    </subcellularLocation>
</comment>
<dbReference type="Proteomes" id="UP001202479">
    <property type="component" value="Unassembled WGS sequence"/>
</dbReference>
<proteinExistence type="inferred from homology"/>
<dbReference type="AlphaFoldDB" id="A0AAI9WZD9"/>
<evidence type="ECO:0000256" key="4">
    <source>
        <dbReference type="ARBA" id="ARBA00013566"/>
    </source>
</evidence>
<dbReference type="GO" id="GO:0005634">
    <property type="term" value="C:nucleus"/>
    <property type="evidence" value="ECO:0007669"/>
    <property type="project" value="TreeGrafter"/>
</dbReference>
<evidence type="ECO:0000313" key="8">
    <source>
        <dbReference type="Proteomes" id="UP001202479"/>
    </source>
</evidence>
<sequence length="263" mass="30653">MTKWQQVAAAAANPYLRIGIVKRRVICNARYINQTQLRFISRCSTSSNHDHQTKSSPQNPHFINHNSTPNSGKTPPPFKKAEPLERPTVETSQPESANSESANPKSANTKSANPEPTKLESDVLLTKEMRASLPHWVKRTLTQKSKYQSWNPQRKLSRQEMINLRELKETFPHYKTIDLAQFFHISPEAVRRILKSTWVPNDRDEDRLFERRERQKLKKEQQALESKKISIKRKRIKETPSKIKQDRNTIGLNNNYRNISSKF</sequence>
<keyword evidence="5" id="KW-0175">Coiled coil</keyword>
<reference evidence="7" key="1">
    <citation type="journal article" date="2022" name="DNA Res.">
        <title>Genome analysis of five recently described species of the CUG-Ser clade uncovers Candida theae as a new hybrid lineage with pathogenic potential in the Candida parapsilosis species complex.</title>
        <authorList>
            <person name="Mixao V."/>
            <person name="Del Olmo V."/>
            <person name="Hegedusova E."/>
            <person name="Saus E."/>
            <person name="Pryszcz L."/>
            <person name="Cillingova A."/>
            <person name="Nosek J."/>
            <person name="Gabaldon T."/>
        </authorList>
    </citation>
    <scope>NUCLEOTIDE SEQUENCE</scope>
    <source>
        <strain evidence="7">CBS 10844</strain>
    </source>
</reference>
<dbReference type="GeneID" id="73378556"/>
<comment type="caution">
    <text evidence="7">The sequence shown here is derived from an EMBL/GenBank/DDBJ whole genome shotgun (WGS) entry which is preliminary data.</text>
</comment>
<dbReference type="RefSeq" id="XP_049181843.1">
    <property type="nucleotide sequence ID" value="XM_049326900.1"/>
</dbReference>
<evidence type="ECO:0000256" key="5">
    <source>
        <dbReference type="SAM" id="Coils"/>
    </source>
</evidence>
<feature type="compositionally biased region" description="Basic and acidic residues" evidence="6">
    <location>
        <begin position="79"/>
        <end position="88"/>
    </location>
</feature>
<comment type="similarity">
    <text evidence="3">Belongs to the RRG9 family.</text>
</comment>
<dbReference type="PANTHER" id="PTHR13475:SF3">
    <property type="entry name" value="NEUGRIN"/>
    <property type="match status" value="1"/>
</dbReference>
<comment type="function">
    <text evidence="1">Required for respiratory activity and maintenance and expression of the mitochondrial genome.</text>
</comment>
<accession>A0AAI9WZD9</accession>
<protein>
    <recommendedName>
        <fullName evidence="4">Required for respiratory growth protein 9, mitochondrial</fullName>
    </recommendedName>
</protein>
<dbReference type="PANTHER" id="PTHR13475">
    <property type="entry name" value="NEUGRIN"/>
    <property type="match status" value="1"/>
</dbReference>
<gene>
    <name evidence="7" type="ORF">KGF56_000939</name>
</gene>
<feature type="coiled-coil region" evidence="5">
    <location>
        <begin position="207"/>
        <end position="234"/>
    </location>
</feature>
<dbReference type="EMBL" id="JAHUZD010000025">
    <property type="protein sequence ID" value="KAI3406098.2"/>
    <property type="molecule type" value="Genomic_DNA"/>
</dbReference>
<evidence type="ECO:0000313" key="7">
    <source>
        <dbReference type="EMBL" id="KAI3406098.2"/>
    </source>
</evidence>
<dbReference type="Pfam" id="PF06413">
    <property type="entry name" value="Neugrin"/>
    <property type="match status" value="1"/>
</dbReference>
<evidence type="ECO:0000256" key="6">
    <source>
        <dbReference type="SAM" id="MobiDB-lite"/>
    </source>
</evidence>
<dbReference type="GO" id="GO:0005739">
    <property type="term" value="C:mitochondrion"/>
    <property type="evidence" value="ECO:0007669"/>
    <property type="project" value="UniProtKB-SubCell"/>
</dbReference>